<dbReference type="InterPro" id="IPR036259">
    <property type="entry name" value="MFS_trans_sf"/>
</dbReference>
<evidence type="ECO:0000256" key="1">
    <source>
        <dbReference type="ARBA" id="ARBA00004141"/>
    </source>
</evidence>
<dbReference type="NCBIfam" id="TIGR00879">
    <property type="entry name" value="SP"/>
    <property type="match status" value="1"/>
</dbReference>
<organism evidence="10 11">
    <name type="scientific">Psychrosphaera algicola</name>
    <dbReference type="NCBI Taxonomy" id="3023714"/>
    <lineage>
        <taxon>Bacteria</taxon>
        <taxon>Pseudomonadati</taxon>
        <taxon>Pseudomonadota</taxon>
        <taxon>Gammaproteobacteria</taxon>
        <taxon>Alteromonadales</taxon>
        <taxon>Pseudoalteromonadaceae</taxon>
        <taxon>Psychrosphaera</taxon>
    </lineage>
</organism>
<evidence type="ECO:0000256" key="6">
    <source>
        <dbReference type="ARBA" id="ARBA00023136"/>
    </source>
</evidence>
<evidence type="ECO:0000313" key="10">
    <source>
        <dbReference type="EMBL" id="MDC2888161.1"/>
    </source>
</evidence>
<dbReference type="PANTHER" id="PTHR48023">
    <property type="entry name" value="D-XYLOSE-PROTON SYMPORTER-LIKE 2"/>
    <property type="match status" value="1"/>
</dbReference>
<evidence type="ECO:0000256" key="2">
    <source>
        <dbReference type="ARBA" id="ARBA00010992"/>
    </source>
</evidence>
<feature type="transmembrane region" description="Helical" evidence="8">
    <location>
        <begin position="133"/>
        <end position="154"/>
    </location>
</feature>
<dbReference type="PROSITE" id="PS00216">
    <property type="entry name" value="SUGAR_TRANSPORT_1"/>
    <property type="match status" value="2"/>
</dbReference>
<evidence type="ECO:0000256" key="7">
    <source>
        <dbReference type="RuleBase" id="RU003346"/>
    </source>
</evidence>
<feature type="transmembrane region" description="Helical" evidence="8">
    <location>
        <begin position="297"/>
        <end position="320"/>
    </location>
</feature>
<evidence type="ECO:0000259" key="9">
    <source>
        <dbReference type="PROSITE" id="PS50850"/>
    </source>
</evidence>
<protein>
    <submittedName>
        <fullName evidence="10">Sugar porter family MFS transporter</fullName>
    </submittedName>
</protein>
<keyword evidence="5 8" id="KW-1133">Transmembrane helix</keyword>
<feature type="transmembrane region" description="Helical" evidence="8">
    <location>
        <begin position="47"/>
        <end position="66"/>
    </location>
</feature>
<feature type="transmembrane region" description="Helical" evidence="8">
    <location>
        <begin position="457"/>
        <end position="478"/>
    </location>
</feature>
<feature type="transmembrane region" description="Helical" evidence="8">
    <location>
        <begin position="7"/>
        <end position="35"/>
    </location>
</feature>
<name>A0ABT5F9T7_9GAMM</name>
<feature type="transmembrane region" description="Helical" evidence="8">
    <location>
        <begin position="490"/>
        <end position="508"/>
    </location>
</feature>
<keyword evidence="4 8" id="KW-0812">Transmembrane</keyword>
<accession>A0ABT5F9T7</accession>
<feature type="transmembrane region" description="Helical" evidence="8">
    <location>
        <begin position="422"/>
        <end position="445"/>
    </location>
</feature>
<evidence type="ECO:0000256" key="4">
    <source>
        <dbReference type="ARBA" id="ARBA00022692"/>
    </source>
</evidence>
<dbReference type="Gene3D" id="1.20.1250.20">
    <property type="entry name" value="MFS general substrate transporter like domains"/>
    <property type="match status" value="2"/>
</dbReference>
<dbReference type="PRINTS" id="PR00171">
    <property type="entry name" value="SUGRTRNSPORT"/>
</dbReference>
<proteinExistence type="inferred from homology"/>
<feature type="transmembrane region" description="Helical" evidence="8">
    <location>
        <begin position="327"/>
        <end position="347"/>
    </location>
</feature>
<evidence type="ECO:0000256" key="8">
    <source>
        <dbReference type="SAM" id="Phobius"/>
    </source>
</evidence>
<dbReference type="Pfam" id="PF00083">
    <property type="entry name" value="Sugar_tr"/>
    <property type="match status" value="2"/>
</dbReference>
<dbReference type="SUPFAM" id="SSF103473">
    <property type="entry name" value="MFS general substrate transporter"/>
    <property type="match status" value="1"/>
</dbReference>
<feature type="transmembrane region" description="Helical" evidence="8">
    <location>
        <begin position="104"/>
        <end position="121"/>
    </location>
</feature>
<dbReference type="EMBL" id="JAQOMS010000002">
    <property type="protein sequence ID" value="MDC2888161.1"/>
    <property type="molecule type" value="Genomic_DNA"/>
</dbReference>
<feature type="transmembrane region" description="Helical" evidence="8">
    <location>
        <begin position="78"/>
        <end position="98"/>
    </location>
</feature>
<gene>
    <name evidence="10" type="ORF">PN838_04255</name>
</gene>
<dbReference type="InterPro" id="IPR005829">
    <property type="entry name" value="Sugar_transporter_CS"/>
</dbReference>
<dbReference type="InterPro" id="IPR020846">
    <property type="entry name" value="MFS_dom"/>
</dbReference>
<dbReference type="InterPro" id="IPR050820">
    <property type="entry name" value="MFS_Sugar_Transporter"/>
</dbReference>
<reference evidence="10 11" key="1">
    <citation type="submission" date="2023-01" db="EMBL/GenBank/DDBJ databases">
        <title>Psychrosphaera sp. nov., isolated from marine algae.</title>
        <authorList>
            <person name="Bayburt H."/>
            <person name="Choi B.J."/>
            <person name="Kim J.M."/>
            <person name="Choi D.G."/>
            <person name="Jeon C.O."/>
        </authorList>
    </citation>
    <scope>NUCLEOTIDE SEQUENCE [LARGE SCALE GENOMIC DNA]</scope>
    <source>
        <strain evidence="10 11">G1-22</strain>
    </source>
</reference>
<keyword evidence="3 7" id="KW-0813">Transport</keyword>
<comment type="similarity">
    <text evidence="2 7">Belongs to the major facilitator superfamily. Sugar transporter (TC 2.A.1.1) family.</text>
</comment>
<feature type="transmembrane region" description="Helical" evidence="8">
    <location>
        <begin position="260"/>
        <end position="285"/>
    </location>
</feature>
<evidence type="ECO:0000256" key="5">
    <source>
        <dbReference type="ARBA" id="ARBA00022989"/>
    </source>
</evidence>
<dbReference type="Proteomes" id="UP001528411">
    <property type="component" value="Unassembled WGS sequence"/>
</dbReference>
<comment type="subcellular location">
    <subcellularLocation>
        <location evidence="1">Membrane</location>
        <topology evidence="1">Multi-pass membrane protein</topology>
    </subcellularLocation>
</comment>
<evidence type="ECO:0000313" key="11">
    <source>
        <dbReference type="Proteomes" id="UP001528411"/>
    </source>
</evidence>
<keyword evidence="11" id="KW-1185">Reference proteome</keyword>
<feature type="domain" description="Major facilitator superfamily (MFS) profile" evidence="9">
    <location>
        <begin position="9"/>
        <end position="512"/>
    </location>
</feature>
<feature type="transmembrane region" description="Helical" evidence="8">
    <location>
        <begin position="174"/>
        <end position="196"/>
    </location>
</feature>
<sequence>MPISRVMFYTICVSLGGFIFGFDASVISGAIQYIVEEFNLSPIELGFVVSAPTLGATAAILVAGPLADKFGRRNLLRVIALLYLVSAVFSALATSYWMLVIARFVGGLAFCSLMVAPMYIAEISPAAKRGKMVSVNQLNIVIGFSAAYFANYYLFQASQTTSTFTEMIGLQDNIWRWMLGLEIIPAIIWLGLLYLIPKSPRWLLLKNNKDDAKHVLTTLRDKNSVAEIELEIGQIEDSAKEKSTGLLTSLQSLFSSKLRLALSIGLIVGIAQQITGINAIFFYAPSIFEQSGVGTDAAFAQAIFVGLINVVFTVLAMYFIDKLGRKPLLIIGLAGVFVSMTLCSYGFNQATYKLSAIDYQQVVTTHNELPQAQLVDLRNVVDITFESDVVFKQQIKQYLDDNTYNKLQSELLAVSTDMNAGLVLFGILAFVASFAFSLGPVMWVLFSEIFPNHLRGVAISFVSVINSVVSFVVTLVFPIELESLGASMTFLLYGLFALLSLIFVVKLFPETKGKTLEQLEVEFNQG</sequence>
<comment type="caution">
    <text evidence="10">The sequence shown here is derived from an EMBL/GenBank/DDBJ whole genome shotgun (WGS) entry which is preliminary data.</text>
</comment>
<keyword evidence="6 8" id="KW-0472">Membrane</keyword>
<dbReference type="PROSITE" id="PS50850">
    <property type="entry name" value="MFS"/>
    <property type="match status" value="1"/>
</dbReference>
<dbReference type="PANTHER" id="PTHR48023:SF4">
    <property type="entry name" value="D-XYLOSE-PROTON SYMPORTER-LIKE 2"/>
    <property type="match status" value="1"/>
</dbReference>
<dbReference type="RefSeq" id="WP_272179857.1">
    <property type="nucleotide sequence ID" value="NZ_JAQOMS010000002.1"/>
</dbReference>
<dbReference type="InterPro" id="IPR005828">
    <property type="entry name" value="MFS_sugar_transport-like"/>
</dbReference>
<dbReference type="InterPro" id="IPR003663">
    <property type="entry name" value="Sugar/inositol_transpt"/>
</dbReference>
<evidence type="ECO:0000256" key="3">
    <source>
        <dbReference type="ARBA" id="ARBA00022448"/>
    </source>
</evidence>